<dbReference type="InterPro" id="IPR043504">
    <property type="entry name" value="Peptidase_S1_PA_chymotrypsin"/>
</dbReference>
<dbReference type="EMBL" id="VWYV01000747">
    <property type="protein sequence ID" value="NXE11871.1"/>
    <property type="molecule type" value="Genomic_DNA"/>
</dbReference>
<comment type="caution">
    <text evidence="3">The sequence shown here is derived from an EMBL/GenBank/DDBJ whole genome shotgun (WGS) entry which is preliminary data.</text>
</comment>
<protein>
    <submittedName>
        <fullName evidence="3">GRAM protein</fullName>
    </submittedName>
</protein>
<accession>A0A7K8K4C5</accession>
<feature type="non-terminal residue" evidence="3">
    <location>
        <position position="100"/>
    </location>
</feature>
<evidence type="ECO:0000313" key="4">
    <source>
        <dbReference type="Proteomes" id="UP000533896"/>
    </source>
</evidence>
<gene>
    <name evidence="3" type="primary">Gzmm</name>
    <name evidence="3" type="ORF">LOPRUF_R10743</name>
</gene>
<dbReference type="AlphaFoldDB" id="A0A7K8K4C5"/>
<feature type="domain" description="Peptidase S1" evidence="2">
    <location>
        <begin position="1"/>
        <end position="100"/>
    </location>
</feature>
<dbReference type="Pfam" id="PF00089">
    <property type="entry name" value="Trypsin"/>
    <property type="match status" value="1"/>
</dbReference>
<dbReference type="Proteomes" id="UP000533896">
    <property type="component" value="Unassembled WGS sequence"/>
</dbReference>
<dbReference type="GO" id="GO:0006508">
    <property type="term" value="P:proteolysis"/>
    <property type="evidence" value="ECO:0007669"/>
    <property type="project" value="InterPro"/>
</dbReference>
<dbReference type="InterPro" id="IPR009003">
    <property type="entry name" value="Peptidase_S1_PA"/>
</dbReference>
<dbReference type="GO" id="GO:0004252">
    <property type="term" value="F:serine-type endopeptidase activity"/>
    <property type="evidence" value="ECO:0007669"/>
    <property type="project" value="InterPro"/>
</dbReference>
<reference evidence="3 4" key="1">
    <citation type="submission" date="2019-09" db="EMBL/GenBank/DDBJ databases">
        <title>Bird 10,000 Genomes (B10K) Project - Family phase.</title>
        <authorList>
            <person name="Zhang G."/>
        </authorList>
    </citation>
    <scope>NUCLEOTIDE SEQUENCE [LARGE SCALE GENOMIC DNA]</scope>
    <source>
        <strain evidence="3">B10K-CU-031-23</strain>
    </source>
</reference>
<dbReference type="SUPFAM" id="SSF50494">
    <property type="entry name" value="Trypsin-like serine proteases"/>
    <property type="match status" value="1"/>
</dbReference>
<sequence>RLSPTLQELEVKVLDARMCNNSRFWNGGISPTMICFQGRNGGSTPSKGDSGGPLVCGKAGKQAKVAGVLSFNGPNHSDIFKPPVATSTVKHKKWIQKTLR</sequence>
<evidence type="ECO:0000259" key="2">
    <source>
        <dbReference type="PROSITE" id="PS50240"/>
    </source>
</evidence>
<name>A0A7K8K4C5_9AVES</name>
<dbReference type="Gene3D" id="2.40.10.10">
    <property type="entry name" value="Trypsin-like serine proteases"/>
    <property type="match status" value="1"/>
</dbReference>
<dbReference type="OrthoDB" id="5597713at2759"/>
<dbReference type="PROSITE" id="PS50240">
    <property type="entry name" value="TRYPSIN_DOM"/>
    <property type="match status" value="1"/>
</dbReference>
<keyword evidence="4" id="KW-1185">Reference proteome</keyword>
<proteinExistence type="predicted"/>
<feature type="non-terminal residue" evidence="3">
    <location>
        <position position="1"/>
    </location>
</feature>
<dbReference type="PANTHER" id="PTHR24271:SF51">
    <property type="entry name" value="GRANZYME M"/>
    <property type="match status" value="1"/>
</dbReference>
<keyword evidence="1" id="KW-1015">Disulfide bond</keyword>
<dbReference type="InterPro" id="IPR033116">
    <property type="entry name" value="TRYPSIN_SER"/>
</dbReference>
<organism evidence="3 4">
    <name type="scientific">Lophotis ruficrista</name>
    <dbReference type="NCBI Taxonomy" id="172689"/>
    <lineage>
        <taxon>Eukaryota</taxon>
        <taxon>Metazoa</taxon>
        <taxon>Chordata</taxon>
        <taxon>Craniata</taxon>
        <taxon>Vertebrata</taxon>
        <taxon>Euteleostomi</taxon>
        <taxon>Archelosauria</taxon>
        <taxon>Archosauria</taxon>
        <taxon>Dinosauria</taxon>
        <taxon>Saurischia</taxon>
        <taxon>Theropoda</taxon>
        <taxon>Coelurosauria</taxon>
        <taxon>Aves</taxon>
        <taxon>Neognathae</taxon>
        <taxon>Neoaves</taxon>
        <taxon>Otidimorphae</taxon>
        <taxon>Otidiformes</taxon>
        <taxon>Otididae</taxon>
        <taxon>Lophotis</taxon>
    </lineage>
</organism>
<evidence type="ECO:0000313" key="3">
    <source>
        <dbReference type="EMBL" id="NXE11871.1"/>
    </source>
</evidence>
<dbReference type="PANTHER" id="PTHR24271">
    <property type="entry name" value="KALLIKREIN-RELATED"/>
    <property type="match status" value="1"/>
</dbReference>
<dbReference type="PROSITE" id="PS00135">
    <property type="entry name" value="TRYPSIN_SER"/>
    <property type="match status" value="1"/>
</dbReference>
<dbReference type="InterPro" id="IPR001254">
    <property type="entry name" value="Trypsin_dom"/>
</dbReference>
<evidence type="ECO:0000256" key="1">
    <source>
        <dbReference type="ARBA" id="ARBA00023157"/>
    </source>
</evidence>